<evidence type="ECO:0000313" key="2">
    <source>
        <dbReference type="EMBL" id="KIO08112.1"/>
    </source>
</evidence>
<feature type="compositionally biased region" description="Polar residues" evidence="1">
    <location>
        <begin position="363"/>
        <end position="376"/>
    </location>
</feature>
<dbReference type="OrthoDB" id="2290255at2759"/>
<proteinExistence type="predicted"/>
<feature type="compositionally biased region" description="Gly residues" evidence="1">
    <location>
        <begin position="230"/>
        <end position="240"/>
    </location>
</feature>
<dbReference type="Proteomes" id="UP000054217">
    <property type="component" value="Unassembled WGS sequence"/>
</dbReference>
<dbReference type="EMBL" id="KN831958">
    <property type="protein sequence ID" value="KIO08112.1"/>
    <property type="molecule type" value="Genomic_DNA"/>
</dbReference>
<feature type="compositionally biased region" description="Basic and acidic residues" evidence="1">
    <location>
        <begin position="272"/>
        <end position="281"/>
    </location>
</feature>
<feature type="region of interest" description="Disordered" evidence="1">
    <location>
        <begin position="1"/>
        <end position="510"/>
    </location>
</feature>
<evidence type="ECO:0000313" key="3">
    <source>
        <dbReference type="Proteomes" id="UP000054217"/>
    </source>
</evidence>
<protein>
    <submittedName>
        <fullName evidence="2">Uncharacterized protein</fullName>
    </submittedName>
</protein>
<evidence type="ECO:0000256" key="1">
    <source>
        <dbReference type="SAM" id="MobiDB-lite"/>
    </source>
</evidence>
<feature type="compositionally biased region" description="Polar residues" evidence="1">
    <location>
        <begin position="337"/>
        <end position="347"/>
    </location>
</feature>
<feature type="compositionally biased region" description="Polar residues" evidence="1">
    <location>
        <begin position="312"/>
        <end position="326"/>
    </location>
</feature>
<dbReference type="AlphaFoldDB" id="A0A0C3KET5"/>
<feature type="compositionally biased region" description="Basic and acidic residues" evidence="1">
    <location>
        <begin position="480"/>
        <end position="493"/>
    </location>
</feature>
<keyword evidence="3" id="KW-1185">Reference proteome</keyword>
<feature type="region of interest" description="Disordered" evidence="1">
    <location>
        <begin position="524"/>
        <end position="626"/>
    </location>
</feature>
<accession>A0A0C3KET5</accession>
<name>A0A0C3KET5_PISTI</name>
<reference evidence="2 3" key="1">
    <citation type="submission" date="2014-04" db="EMBL/GenBank/DDBJ databases">
        <authorList>
            <consortium name="DOE Joint Genome Institute"/>
            <person name="Kuo A."/>
            <person name="Kohler A."/>
            <person name="Costa M.D."/>
            <person name="Nagy L.G."/>
            <person name="Floudas D."/>
            <person name="Copeland A."/>
            <person name="Barry K.W."/>
            <person name="Cichocki N."/>
            <person name="Veneault-Fourrey C."/>
            <person name="LaButti K."/>
            <person name="Lindquist E.A."/>
            <person name="Lipzen A."/>
            <person name="Lundell T."/>
            <person name="Morin E."/>
            <person name="Murat C."/>
            <person name="Sun H."/>
            <person name="Tunlid A."/>
            <person name="Henrissat B."/>
            <person name="Grigoriev I.V."/>
            <person name="Hibbett D.S."/>
            <person name="Martin F."/>
            <person name="Nordberg H.P."/>
            <person name="Cantor M.N."/>
            <person name="Hua S.X."/>
        </authorList>
    </citation>
    <scope>NUCLEOTIDE SEQUENCE [LARGE SCALE GENOMIC DNA]</scope>
    <source>
        <strain evidence="2 3">Marx 270</strain>
    </source>
</reference>
<gene>
    <name evidence="2" type="ORF">M404DRAFT_997675</name>
</gene>
<organism evidence="2 3">
    <name type="scientific">Pisolithus tinctorius Marx 270</name>
    <dbReference type="NCBI Taxonomy" id="870435"/>
    <lineage>
        <taxon>Eukaryota</taxon>
        <taxon>Fungi</taxon>
        <taxon>Dikarya</taxon>
        <taxon>Basidiomycota</taxon>
        <taxon>Agaricomycotina</taxon>
        <taxon>Agaricomycetes</taxon>
        <taxon>Agaricomycetidae</taxon>
        <taxon>Boletales</taxon>
        <taxon>Sclerodermatineae</taxon>
        <taxon>Pisolithaceae</taxon>
        <taxon>Pisolithus</taxon>
    </lineage>
</organism>
<feature type="compositionally biased region" description="Basic and acidic residues" evidence="1">
    <location>
        <begin position="1"/>
        <end position="19"/>
    </location>
</feature>
<feature type="compositionally biased region" description="Polar residues" evidence="1">
    <location>
        <begin position="282"/>
        <end position="295"/>
    </location>
</feature>
<feature type="compositionally biased region" description="Basic and acidic residues" evidence="1">
    <location>
        <begin position="297"/>
        <end position="306"/>
    </location>
</feature>
<reference evidence="3" key="2">
    <citation type="submission" date="2015-01" db="EMBL/GenBank/DDBJ databases">
        <title>Evolutionary Origins and Diversification of the Mycorrhizal Mutualists.</title>
        <authorList>
            <consortium name="DOE Joint Genome Institute"/>
            <consortium name="Mycorrhizal Genomics Consortium"/>
            <person name="Kohler A."/>
            <person name="Kuo A."/>
            <person name="Nagy L.G."/>
            <person name="Floudas D."/>
            <person name="Copeland A."/>
            <person name="Barry K.W."/>
            <person name="Cichocki N."/>
            <person name="Veneault-Fourrey C."/>
            <person name="LaButti K."/>
            <person name="Lindquist E.A."/>
            <person name="Lipzen A."/>
            <person name="Lundell T."/>
            <person name="Morin E."/>
            <person name="Murat C."/>
            <person name="Riley R."/>
            <person name="Ohm R."/>
            <person name="Sun H."/>
            <person name="Tunlid A."/>
            <person name="Henrissat B."/>
            <person name="Grigoriev I.V."/>
            <person name="Hibbett D.S."/>
            <person name="Martin F."/>
        </authorList>
    </citation>
    <scope>NUCLEOTIDE SEQUENCE [LARGE SCALE GENOMIC DNA]</scope>
    <source>
        <strain evidence="3">Marx 270</strain>
    </source>
</reference>
<feature type="compositionally biased region" description="Polar residues" evidence="1">
    <location>
        <begin position="581"/>
        <end position="590"/>
    </location>
</feature>
<dbReference type="InParanoid" id="A0A0C3KET5"/>
<dbReference type="HOGENOM" id="CLU_459344_0_0_1"/>
<sequence>MGLHERREERREQHEERREERHHRHDGSQAGDYYSGDREGNQYGRGGYAPQGYGAPPSHGSAVSQTGDRGYAPGYMSQDSNLYKNDDYESNSRSNAPYASQAHGYGTGGAYARPHDSTNETYSSAYAPSHPAGAPFGTPGLDSGRPPATFGSSHGPYEGYKAGPDTSYGGRPSGGPDHRGDAEYGGPKSQYGDSGYEERGSRYGASQGYSGGQGHRDNDESYGRAPQGPVGPGSGAGGYDSGVPRREGLDPGVGYAGRDSSYGAPQSYGGPRHGDDRDEYSAKSSSYNPPQSYGASRNHEDRDEYPGAKGSTPYNVSDPNQYSGAKSSGYGPPESKYGTNISASDTSRPYGGSRRGDGDEYSNRTTQSSGVSSGPNTPAGGFLSGSGGVASTRDDAPGPAKGGYRGRDSGPGTYGSERRGDYDDLDSSYEPKTSSSGYDAPRGKPPGYGDGRRRDEDTYSGTPAHGRPQRNDYDDDDDERDKRQQQQHLDAHARVYGPGGDSNAPADPDVLGAAAAVEALKLTAAGKHSEAGGRPGGRRPNVDDDDARYSNAPAGGLQPNKPSGGRKPSYDDDDDEDASPAPTSKGSSMQDKIVSLAMSQAGKLFDKKNGGSGGSGDSAGKSDAMQTAATTAMKLIGGGGNLGPEEMQKLVGAAMSMF</sequence>